<organism evidence="2">
    <name type="scientific">marine metagenome</name>
    <dbReference type="NCBI Taxonomy" id="408172"/>
    <lineage>
        <taxon>unclassified sequences</taxon>
        <taxon>metagenomes</taxon>
        <taxon>ecological metagenomes</taxon>
    </lineage>
</organism>
<name>A0A382YV39_9ZZZZ</name>
<gene>
    <name evidence="2" type="ORF">METZ01_LOCUS439824</name>
</gene>
<evidence type="ECO:0000256" key="1">
    <source>
        <dbReference type="SAM" id="MobiDB-lite"/>
    </source>
</evidence>
<proteinExistence type="predicted"/>
<dbReference type="AlphaFoldDB" id="A0A382YV39"/>
<dbReference type="EMBL" id="UINC01178674">
    <property type="protein sequence ID" value="SVD86970.1"/>
    <property type="molecule type" value="Genomic_DNA"/>
</dbReference>
<evidence type="ECO:0000313" key="2">
    <source>
        <dbReference type="EMBL" id="SVD86970.1"/>
    </source>
</evidence>
<protein>
    <submittedName>
        <fullName evidence="2">Uncharacterized protein</fullName>
    </submittedName>
</protein>
<sequence length="51" mass="5651">KSDSRNGDRITWFGTTATRRGARDPFTVAPSLSEMPLNHDEPSTKFSLADL</sequence>
<feature type="region of interest" description="Disordered" evidence="1">
    <location>
        <begin position="23"/>
        <end position="51"/>
    </location>
</feature>
<feature type="non-terminal residue" evidence="2">
    <location>
        <position position="1"/>
    </location>
</feature>
<accession>A0A382YV39</accession>
<reference evidence="2" key="1">
    <citation type="submission" date="2018-05" db="EMBL/GenBank/DDBJ databases">
        <authorList>
            <person name="Lanie J.A."/>
            <person name="Ng W.-L."/>
            <person name="Kazmierczak K.M."/>
            <person name="Andrzejewski T.M."/>
            <person name="Davidsen T.M."/>
            <person name="Wayne K.J."/>
            <person name="Tettelin H."/>
            <person name="Glass J.I."/>
            <person name="Rusch D."/>
            <person name="Podicherti R."/>
            <person name="Tsui H.-C.T."/>
            <person name="Winkler M.E."/>
        </authorList>
    </citation>
    <scope>NUCLEOTIDE SEQUENCE</scope>
</reference>